<evidence type="ECO:0000256" key="8">
    <source>
        <dbReference type="SAM" id="SignalP"/>
    </source>
</evidence>
<dbReference type="FunFam" id="1.10.100.10:FF:000001">
    <property type="entry name" value="insulin-like growth factor I isoform X1"/>
    <property type="match status" value="1"/>
</dbReference>
<reference evidence="10 11" key="1">
    <citation type="journal article" date="2018" name="Nat. Ecol. Evol.">
        <title>Shark genomes provide insights into elasmobranch evolution and the origin of vertebrates.</title>
        <authorList>
            <person name="Hara Y"/>
            <person name="Yamaguchi K"/>
            <person name="Onimaru K"/>
            <person name="Kadota M"/>
            <person name="Koyanagi M"/>
            <person name="Keeley SD"/>
            <person name="Tatsumi K"/>
            <person name="Tanaka K"/>
            <person name="Motone F"/>
            <person name="Kageyama Y"/>
            <person name="Nozu R"/>
            <person name="Adachi N"/>
            <person name="Nishimura O"/>
            <person name="Nakagawa R"/>
            <person name="Tanegashima C"/>
            <person name="Kiyatake I"/>
            <person name="Matsumoto R"/>
            <person name="Murakumo K"/>
            <person name="Nishida K"/>
            <person name="Terakita A"/>
            <person name="Kuratani S"/>
            <person name="Sato K"/>
            <person name="Hyodo S Kuraku.S."/>
        </authorList>
    </citation>
    <scope>NUCLEOTIDE SEQUENCE [LARGE SCALE GENOMIC DNA]</scope>
</reference>
<comment type="caution">
    <text evidence="10">The sequence shown here is derived from an EMBL/GenBank/DDBJ whole genome shotgun (WGS) entry which is preliminary data.</text>
</comment>
<keyword evidence="11" id="KW-1185">Reference proteome</keyword>
<evidence type="ECO:0000259" key="9">
    <source>
        <dbReference type="SMART" id="SM00078"/>
    </source>
</evidence>
<dbReference type="GO" id="GO:0008083">
    <property type="term" value="F:growth factor activity"/>
    <property type="evidence" value="ECO:0007669"/>
    <property type="project" value="UniProtKB-KW"/>
</dbReference>
<dbReference type="STRING" id="75743.A0A401PPQ1"/>
<keyword evidence="4 8" id="KW-0732">Signal</keyword>
<dbReference type="SMART" id="SM00078">
    <property type="entry name" value="IlGF"/>
    <property type="match status" value="1"/>
</dbReference>
<keyword evidence="6" id="KW-1015">Disulfide bond</keyword>
<comment type="similarity">
    <text evidence="2 7">Belongs to the insulin family.</text>
</comment>
<dbReference type="PROSITE" id="PS00262">
    <property type="entry name" value="INSULIN"/>
    <property type="match status" value="1"/>
</dbReference>
<feature type="disulfide bond" evidence="6">
    <location>
        <begin position="45"/>
        <end position="89"/>
    </location>
</feature>
<organism evidence="10 11">
    <name type="scientific">Scyliorhinus torazame</name>
    <name type="common">Cloudy catshark</name>
    <name type="synonym">Catulus torazame</name>
    <dbReference type="NCBI Taxonomy" id="75743"/>
    <lineage>
        <taxon>Eukaryota</taxon>
        <taxon>Metazoa</taxon>
        <taxon>Chordata</taxon>
        <taxon>Craniata</taxon>
        <taxon>Vertebrata</taxon>
        <taxon>Chondrichthyes</taxon>
        <taxon>Elasmobranchii</taxon>
        <taxon>Galeomorphii</taxon>
        <taxon>Galeoidea</taxon>
        <taxon>Carcharhiniformes</taxon>
        <taxon>Scyliorhinidae</taxon>
        <taxon>Scyliorhinus</taxon>
    </lineage>
</organism>
<dbReference type="GO" id="GO:0005159">
    <property type="term" value="F:insulin-like growth factor receptor binding"/>
    <property type="evidence" value="ECO:0007669"/>
    <property type="project" value="TreeGrafter"/>
</dbReference>
<dbReference type="SUPFAM" id="SSF56994">
    <property type="entry name" value="Insulin-like"/>
    <property type="match status" value="1"/>
</dbReference>
<dbReference type="PRINTS" id="PR02002">
    <property type="entry name" value="INSLNLIKEGF"/>
</dbReference>
<proteinExistence type="inferred from homology"/>
<protein>
    <recommendedName>
        <fullName evidence="9">Insulin-like domain-containing protein</fullName>
    </recommendedName>
</protein>
<feature type="disulfide bond" evidence="6">
    <location>
        <begin position="88"/>
        <end position="93"/>
    </location>
</feature>
<dbReference type="OMA" id="CALKVHA"/>
<evidence type="ECO:0000256" key="2">
    <source>
        <dbReference type="ARBA" id="ARBA00009034"/>
    </source>
</evidence>
<evidence type="ECO:0000256" key="4">
    <source>
        <dbReference type="ARBA" id="ARBA00022729"/>
    </source>
</evidence>
<name>A0A401PPQ1_SCYTO</name>
<dbReference type="OrthoDB" id="10019596at2759"/>
<gene>
    <name evidence="10" type="ORF">scyTo_0018952</name>
</gene>
<dbReference type="CDD" id="cd04368">
    <property type="entry name" value="IlGF"/>
    <property type="match status" value="1"/>
</dbReference>
<dbReference type="GO" id="GO:0043410">
    <property type="term" value="P:positive regulation of MAPK cascade"/>
    <property type="evidence" value="ECO:0007669"/>
    <property type="project" value="TreeGrafter"/>
</dbReference>
<dbReference type="InterPro" id="IPR036438">
    <property type="entry name" value="Insulin-like_sf"/>
</dbReference>
<dbReference type="GO" id="GO:0005615">
    <property type="term" value="C:extracellular space"/>
    <property type="evidence" value="ECO:0007669"/>
    <property type="project" value="InterPro"/>
</dbReference>
<keyword evidence="5" id="KW-0339">Growth factor</keyword>
<feature type="chain" id="PRO_5019481146" description="Insulin-like domain-containing protein" evidence="8">
    <location>
        <begin position="42"/>
        <end position="192"/>
    </location>
</feature>
<dbReference type="InterPro" id="IPR022350">
    <property type="entry name" value="IGF-1/2"/>
</dbReference>
<evidence type="ECO:0000256" key="3">
    <source>
        <dbReference type="ARBA" id="ARBA00022525"/>
    </source>
</evidence>
<dbReference type="GO" id="GO:0046628">
    <property type="term" value="P:positive regulation of insulin receptor signaling pathway"/>
    <property type="evidence" value="ECO:0007669"/>
    <property type="project" value="TreeGrafter"/>
</dbReference>
<dbReference type="EMBL" id="BFAA01013668">
    <property type="protein sequence ID" value="GCB75078.1"/>
    <property type="molecule type" value="Genomic_DNA"/>
</dbReference>
<evidence type="ECO:0000313" key="11">
    <source>
        <dbReference type="Proteomes" id="UP000288216"/>
    </source>
</evidence>
<dbReference type="GO" id="GO:1905564">
    <property type="term" value="P:positive regulation of vascular endothelial cell proliferation"/>
    <property type="evidence" value="ECO:0007669"/>
    <property type="project" value="TreeGrafter"/>
</dbReference>
<evidence type="ECO:0000256" key="7">
    <source>
        <dbReference type="RuleBase" id="RU000406"/>
    </source>
</evidence>
<keyword evidence="3 7" id="KW-0964">Secreted</keyword>
<dbReference type="Gene3D" id="1.10.100.10">
    <property type="entry name" value="Insulin-like"/>
    <property type="match status" value="1"/>
</dbReference>
<accession>A0A401PPQ1</accession>
<dbReference type="PANTHER" id="PTHR46886">
    <property type="entry name" value="INSULIN-LIKE GROWTH FACTOR II"/>
    <property type="match status" value="1"/>
</dbReference>
<dbReference type="InterPro" id="IPR022352">
    <property type="entry name" value="Ins/IGF/rlx"/>
</dbReference>
<dbReference type="GO" id="GO:0043539">
    <property type="term" value="F:protein serine/threonine kinase activator activity"/>
    <property type="evidence" value="ECO:0007669"/>
    <property type="project" value="TreeGrafter"/>
</dbReference>
<evidence type="ECO:0000256" key="5">
    <source>
        <dbReference type="ARBA" id="ARBA00023030"/>
    </source>
</evidence>
<dbReference type="InterPro" id="IPR022353">
    <property type="entry name" value="Insulin_CS"/>
</dbReference>
<feature type="signal peptide" evidence="8">
    <location>
        <begin position="1"/>
        <end position="41"/>
    </location>
</feature>
<dbReference type="Proteomes" id="UP000288216">
    <property type="component" value="Unassembled WGS sequence"/>
</dbReference>
<dbReference type="PRINTS" id="PR00276">
    <property type="entry name" value="INSULINFAMLY"/>
</dbReference>
<evidence type="ECO:0000256" key="1">
    <source>
        <dbReference type="ARBA" id="ARBA00004613"/>
    </source>
</evidence>
<dbReference type="Pfam" id="PF00049">
    <property type="entry name" value="Insulin"/>
    <property type="match status" value="1"/>
</dbReference>
<comment type="subcellular location">
    <subcellularLocation>
        <location evidence="1 7">Secreted</location>
    </subcellularLocation>
</comment>
<dbReference type="GO" id="GO:0051147">
    <property type="term" value="P:regulation of muscle cell differentiation"/>
    <property type="evidence" value="ECO:0007669"/>
    <property type="project" value="TreeGrafter"/>
</dbReference>
<dbReference type="PANTHER" id="PTHR46886:SF1">
    <property type="entry name" value="INSULIN-LIKE GROWTH FACTOR II"/>
    <property type="match status" value="1"/>
</dbReference>
<feature type="domain" description="Insulin-like" evidence="9">
    <location>
        <begin position="42"/>
        <end position="102"/>
    </location>
</feature>
<evidence type="ECO:0000313" key="10">
    <source>
        <dbReference type="EMBL" id="GCB75078.1"/>
    </source>
</evidence>
<dbReference type="AlphaFoldDB" id="A0A401PPQ1"/>
<sequence length="192" mass="21832">MNPTHSSICCSCALKVHALNHFWMLYPLLCLVALPQWTVFAETLCGSELVDTLQFVCGDRGFYFSKSSSYIKYKYSIKRQSKGIVEECCFRSCDLQLLESYCASPRISRSVPPLTTIRPQDENLKSTYPETSKSAKRILKLLGLKTLVKSRTSRGRQHVIRDLNPSQSQTPLMTLLTKPPKKVPQLQITNLR</sequence>
<dbReference type="GO" id="GO:0042104">
    <property type="term" value="P:positive regulation of activated T cell proliferation"/>
    <property type="evidence" value="ECO:0007669"/>
    <property type="project" value="TreeGrafter"/>
</dbReference>
<dbReference type="InterPro" id="IPR016179">
    <property type="entry name" value="Insulin-like"/>
</dbReference>
<dbReference type="GO" id="GO:0045944">
    <property type="term" value="P:positive regulation of transcription by RNA polymerase II"/>
    <property type="evidence" value="ECO:0007669"/>
    <property type="project" value="TreeGrafter"/>
</dbReference>
<feature type="disulfide bond" evidence="6">
    <location>
        <begin position="57"/>
        <end position="102"/>
    </location>
</feature>
<evidence type="ECO:0000256" key="6">
    <source>
        <dbReference type="PIRSR" id="PIRSR622350-50"/>
    </source>
</evidence>
<dbReference type="GO" id="GO:0005179">
    <property type="term" value="F:hormone activity"/>
    <property type="evidence" value="ECO:0007669"/>
    <property type="project" value="InterPro"/>
</dbReference>